<keyword evidence="1" id="KW-0472">Membrane</keyword>
<dbReference type="AlphaFoldDB" id="A0A9X3IQZ8"/>
<evidence type="ECO:0000313" key="2">
    <source>
        <dbReference type="EMBL" id="MCY0964326.1"/>
    </source>
</evidence>
<dbReference type="Proteomes" id="UP001150830">
    <property type="component" value="Unassembled WGS sequence"/>
</dbReference>
<keyword evidence="1" id="KW-1133">Transmembrane helix</keyword>
<comment type="caution">
    <text evidence="2">The sequence shown here is derived from an EMBL/GenBank/DDBJ whole genome shotgun (WGS) entry which is preliminary data.</text>
</comment>
<proteinExistence type="predicted"/>
<sequence length="65" mass="7909">MTELDAQFFRPLWRRILVSVFCLIWSSLEWSSGQSFWGMISLGLFGWCLWNFFYHYEEPEQDSHP</sequence>
<accession>A0A9X3IQZ8</accession>
<keyword evidence="1" id="KW-0812">Transmembrane</keyword>
<name>A0A9X3IQZ8_9GAMM</name>
<evidence type="ECO:0008006" key="4">
    <source>
        <dbReference type="Google" id="ProtNLM"/>
    </source>
</evidence>
<gene>
    <name evidence="2" type="ORF">OUO13_03940</name>
</gene>
<dbReference type="RefSeq" id="WP_283172543.1">
    <property type="nucleotide sequence ID" value="NZ_JAPNOA010000016.1"/>
</dbReference>
<keyword evidence="3" id="KW-1185">Reference proteome</keyword>
<evidence type="ECO:0000313" key="3">
    <source>
        <dbReference type="Proteomes" id="UP001150830"/>
    </source>
</evidence>
<feature type="transmembrane region" description="Helical" evidence="1">
    <location>
        <begin position="12"/>
        <end position="28"/>
    </location>
</feature>
<organism evidence="2 3">
    <name type="scientific">Parathalassolituus penaei</name>
    <dbReference type="NCBI Taxonomy" id="2997323"/>
    <lineage>
        <taxon>Bacteria</taxon>
        <taxon>Pseudomonadati</taxon>
        <taxon>Pseudomonadota</taxon>
        <taxon>Gammaproteobacteria</taxon>
        <taxon>Oceanospirillales</taxon>
        <taxon>Oceanospirillaceae</taxon>
        <taxon>Parathalassolituus</taxon>
    </lineage>
</organism>
<feature type="transmembrane region" description="Helical" evidence="1">
    <location>
        <begin position="34"/>
        <end position="54"/>
    </location>
</feature>
<dbReference type="EMBL" id="JAPNOA010000016">
    <property type="protein sequence ID" value="MCY0964326.1"/>
    <property type="molecule type" value="Genomic_DNA"/>
</dbReference>
<evidence type="ECO:0000256" key="1">
    <source>
        <dbReference type="SAM" id="Phobius"/>
    </source>
</evidence>
<protein>
    <recommendedName>
        <fullName evidence="4">DUF3329 domain-containing protein</fullName>
    </recommendedName>
</protein>
<reference evidence="2" key="1">
    <citation type="submission" date="2022-11" db="EMBL/GenBank/DDBJ databases">
        <title>Parathalassolutuus dongxingensis gen. nov., sp. nov., a novel member of family Oceanospirillaceae isolated from a coastal shrimp pond in Guangxi, China.</title>
        <authorList>
            <person name="Chen H."/>
        </authorList>
    </citation>
    <scope>NUCLEOTIDE SEQUENCE</scope>
    <source>
        <strain evidence="2">G-43</strain>
    </source>
</reference>